<comment type="caution">
    <text evidence="2">The sequence shown here is derived from an EMBL/GenBank/DDBJ whole genome shotgun (WGS) entry which is preliminary data.</text>
</comment>
<gene>
    <name evidence="2" type="ORF">Z045_25590</name>
</gene>
<evidence type="ECO:0000313" key="2">
    <source>
        <dbReference type="EMBL" id="KSZ56024.1"/>
    </source>
</evidence>
<sequence>MTWTRYVTENLVDPDNVMPPEHRAALQVEITRHDGCWEILLAVVNTTPAPDTQTYDGLHPYDAGFVDTQLYEVQLTARTDASIVPYELEQVAKSYRYDRTVAALGHASPVTAASSGGTTTFSTQFAATERTWRSYARESTTNSMGMSIPIDTSFDSLIADPVGTVTALVEAHESWVEQSWSTTALDDLQNRLGWAADARLEAERDAEAAREEVEWVRAGLDLLRSDSSVQEAFIAANKAVKAAASGDYSAWRPFQVAWIVGCLPGMVDPAAHREVSIVWFATGGGKSEAYLGLMLVTLFYGRYTGLTAGTQVWARFPLRLLALQQTERFASMVLHAELLRRADPRISSGDPFGLGYFVGGGNTPNKLYRPDPNNPFYRGQDPHDPRTAEACRILDRCPICKDPRPLAVRFDESTWSMLHVCHNAICAMKGTLPVWGIDDDVYRHAPSVIVGTVDKLAQLGQNPAFQILLGRAHSRCPKHGYTSHPLWCSVYPCRENREPIPDGFGHVRLEIADELHLLDESLGALDGMYETLLQTISEHLGNAPVQIVGATATIEGYDNQVKHLYQRPAHRFPVNGPIVGETFWATTREGDPLRQYVGVRPRVATMVTATREVALVHAHWIADMIDTPETVAAEVSLDSTDPGILTEIRDAGHDLYEVLVAYCLRNEDLTSFTRDPHIRDLMTSQSNLAIINGDAAPGDIRSAVGRLTSPPASDTERVKIIAATKAIGHGFDVARLGVMAVMGTPTQAAEIIQASARVGRRHPGLVINIINPTRDRDASVFRYYATWIRYLDRLVHKVPVNRESVPVLKRVLSGGLMAWLLHVHDRAWMTGARGRKSLAQSTAFRDATRTAFIDRATLIDNLTRGFGISSTSVYHQIHREAIAAWVDDQLAALPLRAEANKRLPDLLQPPVPRSLRDIEEPIVIYGDV</sequence>
<dbReference type="Gene3D" id="3.40.50.300">
    <property type="entry name" value="P-loop containing nucleotide triphosphate hydrolases"/>
    <property type="match status" value="2"/>
</dbReference>
<dbReference type="InterPro" id="IPR001650">
    <property type="entry name" value="Helicase_C-like"/>
</dbReference>
<evidence type="ECO:0000313" key="3">
    <source>
        <dbReference type="Proteomes" id="UP000053060"/>
    </source>
</evidence>
<dbReference type="EMBL" id="AZXY01000026">
    <property type="protein sequence ID" value="KSZ56024.1"/>
    <property type="molecule type" value="Genomic_DNA"/>
</dbReference>
<dbReference type="PROSITE" id="PS51194">
    <property type="entry name" value="HELICASE_CTER"/>
    <property type="match status" value="1"/>
</dbReference>
<dbReference type="PATRIC" id="fig|1441730.3.peg.5398"/>
<dbReference type="CDD" id="cd18785">
    <property type="entry name" value="SF2_C"/>
    <property type="match status" value="1"/>
</dbReference>
<dbReference type="RefSeq" id="WP_060655186.1">
    <property type="nucleotide sequence ID" value="NZ_AZXY01000026.1"/>
</dbReference>
<dbReference type="AlphaFoldDB" id="A0A0V9UD79"/>
<dbReference type="SUPFAM" id="SSF52540">
    <property type="entry name" value="P-loop containing nucleoside triphosphate hydrolases"/>
    <property type="match status" value="1"/>
</dbReference>
<reference evidence="2 3" key="2">
    <citation type="journal article" date="2016" name="Genome Announc.">
        <title>Draft Genome Sequence of a Versatile Hydrocarbon-Degrading Bacterium, Rhodococcus pyridinivorans Strain KG-16, Collected from Oil Fields in India.</title>
        <authorList>
            <person name="Aggarwal R.K."/>
            <person name="Dawar C."/>
            <person name="Phanindranath R."/>
            <person name="Mutnuri L."/>
            <person name="Dayal A.M."/>
        </authorList>
    </citation>
    <scope>NUCLEOTIDE SEQUENCE [LARGE SCALE GENOMIC DNA]</scope>
    <source>
        <strain evidence="2 3">KG-16</strain>
    </source>
</reference>
<accession>A0A0V9UD79</accession>
<name>A0A0V9UD79_9NOCA</name>
<dbReference type="InterPro" id="IPR027417">
    <property type="entry name" value="P-loop_NTPase"/>
</dbReference>
<evidence type="ECO:0000259" key="1">
    <source>
        <dbReference type="PROSITE" id="PS51194"/>
    </source>
</evidence>
<protein>
    <recommendedName>
        <fullName evidence="1">Helicase C-terminal domain-containing protein</fullName>
    </recommendedName>
</protein>
<dbReference type="Proteomes" id="UP000053060">
    <property type="component" value="Unassembled WGS sequence"/>
</dbReference>
<reference evidence="3" key="1">
    <citation type="submission" date="2015-01" db="EMBL/GenBank/DDBJ databases">
        <title>Draft genome sequence of Rhodococcus pyridinivorans strain KG-16, a hydrocarbon-degrading bacterium.</title>
        <authorList>
            <person name="Aggarwal R.K."/>
            <person name="Dawar C."/>
        </authorList>
    </citation>
    <scope>NUCLEOTIDE SEQUENCE [LARGE SCALE GENOMIC DNA]</scope>
    <source>
        <strain evidence="3">KG-16</strain>
    </source>
</reference>
<organism evidence="2 3">
    <name type="scientific">Rhodococcus pyridinivorans KG-16</name>
    <dbReference type="NCBI Taxonomy" id="1441730"/>
    <lineage>
        <taxon>Bacteria</taxon>
        <taxon>Bacillati</taxon>
        <taxon>Actinomycetota</taxon>
        <taxon>Actinomycetes</taxon>
        <taxon>Mycobacteriales</taxon>
        <taxon>Nocardiaceae</taxon>
        <taxon>Rhodococcus</taxon>
    </lineage>
</organism>
<proteinExistence type="predicted"/>
<feature type="domain" description="Helicase C-terminal" evidence="1">
    <location>
        <begin position="647"/>
        <end position="806"/>
    </location>
</feature>